<keyword evidence="5 8" id="KW-0482">Metalloprotease</keyword>
<evidence type="ECO:0000256" key="6">
    <source>
        <dbReference type="ARBA" id="ARBA00052755"/>
    </source>
</evidence>
<dbReference type="FunFam" id="1.10.1370.30:FF:000003">
    <property type="entry name" value="Thermostable carboxypeptidase 1"/>
    <property type="match status" value="1"/>
</dbReference>
<dbReference type="SUPFAM" id="SSF55486">
    <property type="entry name" value="Metalloproteases ('zincins'), catalytic domain"/>
    <property type="match status" value="1"/>
</dbReference>
<proteinExistence type="inferred from homology"/>
<feature type="binding site" evidence="9">
    <location>
        <position position="299"/>
    </location>
    <ligand>
        <name>Zn(2+)</name>
        <dbReference type="ChEBI" id="CHEBI:29105"/>
        <note>catalytic</note>
    </ligand>
</feature>
<dbReference type="Gene3D" id="1.10.1370.30">
    <property type="match status" value="1"/>
</dbReference>
<organism evidence="11 12">
    <name type="scientific">Paenibacillus lentus</name>
    <dbReference type="NCBI Taxonomy" id="1338368"/>
    <lineage>
        <taxon>Bacteria</taxon>
        <taxon>Bacillati</taxon>
        <taxon>Bacillota</taxon>
        <taxon>Bacilli</taxon>
        <taxon>Bacillales</taxon>
        <taxon>Paenibacillaceae</taxon>
        <taxon>Paenibacillus</taxon>
    </lineage>
</organism>
<evidence type="ECO:0000313" key="11">
    <source>
        <dbReference type="EMBL" id="AZK47345.1"/>
    </source>
</evidence>
<comment type="function">
    <text evidence="8">Broad specificity carboxypetidase that releases amino acids sequentially from the C-terminus, including neutral, aromatic, polar and basic residues.</text>
</comment>
<dbReference type="PANTHER" id="PTHR34217">
    <property type="entry name" value="METAL-DEPENDENT CARBOXYPEPTIDASE"/>
    <property type="match status" value="1"/>
</dbReference>
<feature type="binding site" evidence="9">
    <location>
        <position position="269"/>
    </location>
    <ligand>
        <name>Zn(2+)</name>
        <dbReference type="ChEBI" id="CHEBI:29105"/>
        <note>catalytic</note>
    </ligand>
</feature>
<dbReference type="GO" id="GO:0004181">
    <property type="term" value="F:metallocarboxypeptidase activity"/>
    <property type="evidence" value="ECO:0007669"/>
    <property type="project" value="UniProtKB-UniRule"/>
</dbReference>
<dbReference type="PANTHER" id="PTHR34217:SF1">
    <property type="entry name" value="CARBOXYPEPTIDASE 1"/>
    <property type="match status" value="1"/>
</dbReference>
<keyword evidence="12" id="KW-1185">Reference proteome</keyword>
<dbReference type="RefSeq" id="WP_125083373.1">
    <property type="nucleotide sequence ID" value="NZ_CP034248.1"/>
</dbReference>
<evidence type="ECO:0000256" key="2">
    <source>
        <dbReference type="ARBA" id="ARBA00022670"/>
    </source>
</evidence>
<name>A0A3S8RW20_9BACL</name>
<evidence type="ECO:0000256" key="9">
    <source>
        <dbReference type="PIRSR" id="PIRSR006615-1"/>
    </source>
</evidence>
<keyword evidence="3 8" id="KW-0479">Metal-binding</keyword>
<keyword evidence="2 8" id="KW-0645">Protease</keyword>
<dbReference type="Proteomes" id="UP000273145">
    <property type="component" value="Chromosome"/>
</dbReference>
<dbReference type="InterPro" id="IPR001333">
    <property type="entry name" value="Peptidase_M32_Taq"/>
</dbReference>
<evidence type="ECO:0000256" key="7">
    <source>
        <dbReference type="ARBA" id="ARBA00061580"/>
    </source>
</evidence>
<accession>A0A3S8RW20</accession>
<comment type="similarity">
    <text evidence="7 8">Belongs to the peptidase M32 family.</text>
</comment>
<protein>
    <recommendedName>
        <fullName evidence="8">Metal-dependent carboxypeptidase</fullName>
        <ecNumber evidence="8">3.4.17.19</ecNumber>
    </recommendedName>
</protein>
<dbReference type="OrthoDB" id="9772308at2"/>
<dbReference type="AlphaFoldDB" id="A0A3S8RW20"/>
<evidence type="ECO:0000313" key="12">
    <source>
        <dbReference type="Proteomes" id="UP000273145"/>
    </source>
</evidence>
<dbReference type="GO" id="GO:0008270">
    <property type="term" value="F:zinc ion binding"/>
    <property type="evidence" value="ECO:0007669"/>
    <property type="project" value="UniProtKB-ARBA"/>
</dbReference>
<evidence type="ECO:0000256" key="8">
    <source>
        <dbReference type="PIRNR" id="PIRNR006615"/>
    </source>
</evidence>
<dbReference type="KEGG" id="plen:EIM92_15255"/>
<dbReference type="Pfam" id="PF02074">
    <property type="entry name" value="Peptidase_M32"/>
    <property type="match status" value="1"/>
</dbReference>
<dbReference type="GO" id="GO:0006508">
    <property type="term" value="P:proteolysis"/>
    <property type="evidence" value="ECO:0007669"/>
    <property type="project" value="UniProtKB-UniRule"/>
</dbReference>
<feature type="active site" description="Proton donor/acceptor" evidence="10">
    <location>
        <position position="270"/>
    </location>
</feature>
<dbReference type="EMBL" id="CP034248">
    <property type="protein sequence ID" value="AZK47345.1"/>
    <property type="molecule type" value="Genomic_DNA"/>
</dbReference>
<evidence type="ECO:0000256" key="10">
    <source>
        <dbReference type="PIRSR" id="PIRSR006615-2"/>
    </source>
</evidence>
<dbReference type="PRINTS" id="PR00998">
    <property type="entry name" value="CRBOXYPTASET"/>
</dbReference>
<evidence type="ECO:0000256" key="4">
    <source>
        <dbReference type="ARBA" id="ARBA00022801"/>
    </source>
</evidence>
<evidence type="ECO:0000256" key="3">
    <source>
        <dbReference type="ARBA" id="ARBA00022723"/>
    </source>
</evidence>
<evidence type="ECO:0000256" key="5">
    <source>
        <dbReference type="ARBA" id="ARBA00023049"/>
    </source>
</evidence>
<sequence>MNQTTASTWKQFDELQRKIKSYHEAVALMHWDLRTGAPKKGAQGRSETIGMLMTEAFRLQTSEEMGNFLTYLNSPAVLAELDEIKQRIITVTQEEYDRSVKIPPKKYQEYTELTALAETLWEDFKEEGDYAGFEPYLAQIIEKTNEFIDYWGSKATRYDTLLHMYEPDLTVEKLDEVFGQLRDRLVPLVEAIKEASQEPQASFMNQLFDKAQQEKFGLFMLEQMGYDFEAGRVDESVHPFEITLNQGDVRITTHYLQDDVTFALFSSLHEGGHALYEQNVSPELAGTPLGEGASMGIHESQSRLWENFIGRSLEFWTRYYGDLQQHFPEQLKNVTVDEFYKAVNRVENSLVRIQADELTYNLHIIIRYEIEKQLFNDGLSVSDLPKVWNEKYKAYLGLTPPNDSLGVLQDVHWSGGSFGYFPSYALGNMYAAQIVNTMRKQLPNLDDLIAEGNFAPIKEWLTEQIYKYGKSQKPAEIMKRVTGEELNPNYLADYLEQKYKAIYGLS</sequence>
<keyword evidence="9" id="KW-0862">Zinc</keyword>
<reference evidence="11 12" key="1">
    <citation type="submission" date="2018-11" db="EMBL/GenBank/DDBJ databases">
        <title>Genome sequencing of Paenibacillus lentus DSM25539(T).</title>
        <authorList>
            <person name="Kook J.-K."/>
            <person name="Park S.-N."/>
            <person name="Lim Y.K."/>
        </authorList>
    </citation>
    <scope>NUCLEOTIDE SEQUENCE [LARGE SCALE GENOMIC DNA]</scope>
    <source>
        <strain evidence="11 12">DSM 25539</strain>
    </source>
</reference>
<dbReference type="EC" id="3.4.17.19" evidence="8"/>
<dbReference type="PROSITE" id="PS52034">
    <property type="entry name" value="PEPTIDASE_M32"/>
    <property type="match status" value="1"/>
</dbReference>
<keyword evidence="1 8" id="KW-0121">Carboxypeptidase</keyword>
<dbReference type="CDD" id="cd06460">
    <property type="entry name" value="M32_Taq"/>
    <property type="match status" value="1"/>
</dbReference>
<comment type="cofactor">
    <cofactor evidence="9">
        <name>Zn(2+)</name>
        <dbReference type="ChEBI" id="CHEBI:29105"/>
    </cofactor>
    <text evidence="9">Binds 1 zinc ion per subunit.</text>
</comment>
<feature type="binding site" evidence="9">
    <location>
        <position position="273"/>
    </location>
    <ligand>
        <name>Zn(2+)</name>
        <dbReference type="ChEBI" id="CHEBI:29105"/>
        <note>catalytic</note>
    </ligand>
</feature>
<evidence type="ECO:0000256" key="1">
    <source>
        <dbReference type="ARBA" id="ARBA00022645"/>
    </source>
</evidence>
<gene>
    <name evidence="11" type="ORF">EIM92_15255</name>
</gene>
<keyword evidence="4 8" id="KW-0378">Hydrolase</keyword>
<dbReference type="PIRSF" id="PIRSF006615">
    <property type="entry name" value="Zn_crbxpep_Taq"/>
    <property type="match status" value="1"/>
</dbReference>
<comment type="catalytic activity">
    <reaction evidence="6 8">
        <text>Release of a C-terminal amino acid with broad specificity, except for -Pro.</text>
        <dbReference type="EC" id="3.4.17.19"/>
    </reaction>
</comment>